<dbReference type="EMBL" id="LIAE01006751">
    <property type="protein sequence ID" value="PAV85689.1"/>
    <property type="molecule type" value="Genomic_DNA"/>
</dbReference>
<reference evidence="10 11" key="1">
    <citation type="journal article" date="2017" name="Curr. Biol.">
        <title>Genome architecture and evolution of a unichromosomal asexual nematode.</title>
        <authorList>
            <person name="Fradin H."/>
            <person name="Zegar C."/>
            <person name="Gutwein M."/>
            <person name="Lucas J."/>
            <person name="Kovtun M."/>
            <person name="Corcoran D."/>
            <person name="Baugh L.R."/>
            <person name="Kiontke K."/>
            <person name="Gunsalus K."/>
            <person name="Fitch D.H."/>
            <person name="Piano F."/>
        </authorList>
    </citation>
    <scope>NUCLEOTIDE SEQUENCE [LARGE SCALE GENOMIC DNA]</scope>
    <source>
        <strain evidence="10">PF1309</strain>
    </source>
</reference>
<keyword evidence="2 9" id="KW-0812">Transmembrane</keyword>
<comment type="subcellular location">
    <subcellularLocation>
        <location evidence="1">Endoplasmic reticulum membrane</location>
        <topology evidence="1">Multi-pass membrane protein</topology>
    </subcellularLocation>
</comment>
<evidence type="ECO:0000256" key="7">
    <source>
        <dbReference type="ARBA" id="ARBA00023136"/>
    </source>
</evidence>
<protein>
    <submittedName>
        <fullName evidence="10">Uncharacterized protein</fullName>
    </submittedName>
</protein>
<dbReference type="OrthoDB" id="5579088at2759"/>
<dbReference type="InterPro" id="IPR019388">
    <property type="entry name" value="FIT"/>
</dbReference>
<dbReference type="Pfam" id="PF10261">
    <property type="entry name" value="FIT"/>
    <property type="match status" value="2"/>
</dbReference>
<comment type="caution">
    <text evidence="10">The sequence shown here is derived from an EMBL/GenBank/DDBJ whole genome shotgun (WGS) entry which is preliminary data.</text>
</comment>
<dbReference type="GO" id="GO:0034389">
    <property type="term" value="P:lipid droplet organization"/>
    <property type="evidence" value="ECO:0007669"/>
    <property type="project" value="InterPro"/>
</dbReference>
<keyword evidence="4" id="KW-0256">Endoplasmic reticulum</keyword>
<accession>A0A2A2LHQ0</accession>
<organism evidence="10 11">
    <name type="scientific">Diploscapter pachys</name>
    <dbReference type="NCBI Taxonomy" id="2018661"/>
    <lineage>
        <taxon>Eukaryota</taxon>
        <taxon>Metazoa</taxon>
        <taxon>Ecdysozoa</taxon>
        <taxon>Nematoda</taxon>
        <taxon>Chromadorea</taxon>
        <taxon>Rhabditida</taxon>
        <taxon>Rhabditina</taxon>
        <taxon>Rhabditomorpha</taxon>
        <taxon>Rhabditoidea</taxon>
        <taxon>Rhabditidae</taxon>
        <taxon>Diploscapter</taxon>
    </lineage>
</organism>
<keyword evidence="11" id="KW-1185">Reference proteome</keyword>
<keyword evidence="7 9" id="KW-0472">Membrane</keyword>
<feature type="transmembrane region" description="Helical" evidence="9">
    <location>
        <begin position="127"/>
        <end position="144"/>
    </location>
</feature>
<evidence type="ECO:0000256" key="6">
    <source>
        <dbReference type="ARBA" id="ARBA00023098"/>
    </source>
</evidence>
<evidence type="ECO:0000256" key="3">
    <source>
        <dbReference type="ARBA" id="ARBA00022801"/>
    </source>
</evidence>
<evidence type="ECO:0000256" key="1">
    <source>
        <dbReference type="ARBA" id="ARBA00004477"/>
    </source>
</evidence>
<dbReference type="PANTHER" id="PTHR23129">
    <property type="entry name" value="ACYL-COENZYME A DIPHOSPHATASE FITM2"/>
    <property type="match status" value="1"/>
</dbReference>
<dbReference type="PANTHER" id="PTHR23129:SF0">
    <property type="entry name" value="ACYL-COENZYME A DIPHOSPHATASE FITM2"/>
    <property type="match status" value="1"/>
</dbReference>
<keyword evidence="6" id="KW-0443">Lipid metabolism</keyword>
<dbReference type="GO" id="GO:0005789">
    <property type="term" value="C:endoplasmic reticulum membrane"/>
    <property type="evidence" value="ECO:0007669"/>
    <property type="project" value="UniProtKB-SubCell"/>
</dbReference>
<feature type="compositionally biased region" description="Basic and acidic residues" evidence="8">
    <location>
        <begin position="36"/>
        <end position="46"/>
    </location>
</feature>
<keyword evidence="5 9" id="KW-1133">Transmembrane helix</keyword>
<gene>
    <name evidence="10" type="ORF">WR25_08287</name>
</gene>
<name>A0A2A2LHQ0_9BILA</name>
<evidence type="ECO:0000256" key="9">
    <source>
        <dbReference type="SAM" id="Phobius"/>
    </source>
</evidence>
<feature type="transmembrane region" description="Helical" evidence="9">
    <location>
        <begin position="84"/>
        <end position="107"/>
    </location>
</feature>
<proteinExistence type="inferred from homology"/>
<dbReference type="Proteomes" id="UP000218231">
    <property type="component" value="Unassembled WGS sequence"/>
</dbReference>
<keyword evidence="3" id="KW-0378">Hydrolase</keyword>
<dbReference type="HAMAP" id="MF_03230">
    <property type="entry name" value="FITM2"/>
    <property type="match status" value="1"/>
</dbReference>
<evidence type="ECO:0000313" key="10">
    <source>
        <dbReference type="EMBL" id="PAV85689.1"/>
    </source>
</evidence>
<evidence type="ECO:0000256" key="8">
    <source>
        <dbReference type="SAM" id="MobiDB-lite"/>
    </source>
</evidence>
<feature type="transmembrane region" description="Helical" evidence="9">
    <location>
        <begin position="287"/>
        <end position="305"/>
    </location>
</feature>
<evidence type="ECO:0000256" key="4">
    <source>
        <dbReference type="ARBA" id="ARBA00022824"/>
    </source>
</evidence>
<dbReference type="GO" id="GO:0008654">
    <property type="term" value="P:phospholipid biosynthetic process"/>
    <property type="evidence" value="ECO:0007669"/>
    <property type="project" value="TreeGrafter"/>
</dbReference>
<evidence type="ECO:0000256" key="2">
    <source>
        <dbReference type="ARBA" id="ARBA00022692"/>
    </source>
</evidence>
<evidence type="ECO:0000313" key="11">
    <source>
        <dbReference type="Proteomes" id="UP000218231"/>
    </source>
</evidence>
<evidence type="ECO:0000256" key="5">
    <source>
        <dbReference type="ARBA" id="ARBA00022989"/>
    </source>
</evidence>
<feature type="region of interest" description="Disordered" evidence="8">
    <location>
        <begin position="1"/>
        <end position="55"/>
    </location>
</feature>
<dbReference type="STRING" id="2018661.A0A2A2LHQ0"/>
<dbReference type="InterPro" id="IPR046401">
    <property type="entry name" value="FITM1/2"/>
</dbReference>
<feature type="transmembrane region" description="Helical" evidence="9">
    <location>
        <begin position="254"/>
        <end position="281"/>
    </location>
</feature>
<dbReference type="GO" id="GO:0019915">
    <property type="term" value="P:lipid storage"/>
    <property type="evidence" value="ECO:0007669"/>
    <property type="project" value="InterPro"/>
</dbReference>
<dbReference type="AlphaFoldDB" id="A0A2A2LHQ0"/>
<sequence>MVETRSGRLKSQPIGQGQGQARTPGPKSEAGARMMGGDRKSFDGTQDRYQTPKKPANLKATPNILQAMALVLARKVLFLDATRVALFYVVWVAVLSFLADYFAFAIGETQPYFVQKHNIFNQYGTKLGWFWTLVFTGPFIWYSSRAHYKDKDHPLIDVSRLLVATLCWYLSTTGFHKFAAATSRCTAGLRYTRDECSENHGTWIPGYDISGHCFLMIYSVLIMTEEASAFRHWFQMNRAGETSKQKASVEQTRLVEYFFIAMAVLSVFWFIQICISVIYYHDFLEEVSGTLVAVVCWFVTYKILYPSGLLQSPIKRTNSDLSNGGSRRGR</sequence>
<dbReference type="GO" id="GO:0010945">
    <property type="term" value="F:coenzyme A diphosphatase activity"/>
    <property type="evidence" value="ECO:0007669"/>
    <property type="project" value="InterPro"/>
</dbReference>